<comment type="caution">
    <text evidence="2">The sequence shown here is derived from an EMBL/GenBank/DDBJ whole genome shotgun (WGS) entry which is preliminary data.</text>
</comment>
<evidence type="ECO:0000313" key="3">
    <source>
        <dbReference type="Proteomes" id="UP001341840"/>
    </source>
</evidence>
<protein>
    <recommendedName>
        <fullName evidence="4">NtPRp27-like protein</fullName>
    </recommendedName>
</protein>
<dbReference type="Pfam" id="PF04450">
    <property type="entry name" value="BSP"/>
    <property type="match status" value="1"/>
</dbReference>
<gene>
    <name evidence="2" type="ORF">PIB30_037682</name>
</gene>
<evidence type="ECO:0000256" key="1">
    <source>
        <dbReference type="SAM" id="SignalP"/>
    </source>
</evidence>
<dbReference type="PANTHER" id="PTHR33321">
    <property type="match status" value="1"/>
</dbReference>
<accession>A0ABU6WGQ5</accession>
<proteinExistence type="predicted"/>
<dbReference type="PANTHER" id="PTHR33321:SF12">
    <property type="entry name" value="PLANT BASIC SECRETORY PROTEIN (BSP) FAMILY PROTEIN"/>
    <property type="match status" value="1"/>
</dbReference>
<dbReference type="Proteomes" id="UP001341840">
    <property type="component" value="Unassembled WGS sequence"/>
</dbReference>
<evidence type="ECO:0008006" key="4">
    <source>
        <dbReference type="Google" id="ProtNLM"/>
    </source>
</evidence>
<dbReference type="EMBL" id="JASCZI010181433">
    <property type="protein sequence ID" value="MED6183413.1"/>
    <property type="molecule type" value="Genomic_DNA"/>
</dbReference>
<feature type="signal peptide" evidence="1">
    <location>
        <begin position="1"/>
        <end position="23"/>
    </location>
</feature>
<organism evidence="2 3">
    <name type="scientific">Stylosanthes scabra</name>
    <dbReference type="NCBI Taxonomy" id="79078"/>
    <lineage>
        <taxon>Eukaryota</taxon>
        <taxon>Viridiplantae</taxon>
        <taxon>Streptophyta</taxon>
        <taxon>Embryophyta</taxon>
        <taxon>Tracheophyta</taxon>
        <taxon>Spermatophyta</taxon>
        <taxon>Magnoliopsida</taxon>
        <taxon>eudicotyledons</taxon>
        <taxon>Gunneridae</taxon>
        <taxon>Pentapetalae</taxon>
        <taxon>rosids</taxon>
        <taxon>fabids</taxon>
        <taxon>Fabales</taxon>
        <taxon>Fabaceae</taxon>
        <taxon>Papilionoideae</taxon>
        <taxon>50 kb inversion clade</taxon>
        <taxon>dalbergioids sensu lato</taxon>
        <taxon>Dalbergieae</taxon>
        <taxon>Pterocarpus clade</taxon>
        <taxon>Stylosanthes</taxon>
    </lineage>
</organism>
<sequence length="233" mass="25707">MALNLNLMMILCFALTLTAATLGNAIQYVVYNNALSTLGGCRFDQEIGVEYVQQTLILATDFIDALFGLNNNVAAVNKVTITVENIDGVAFATSDNIIHVSAGYIERYPGRDIKADITGVIYHEIVHILLSNGNNTVQPPSGLVEGMADFVRLRAGYVADSWAPVGVGFKWDQGYEVTAYFLDYCESIRVGFVADLYKLIMQNGYNESYFQGLLGMPVSQLWTNYKAFHDLTN</sequence>
<reference evidence="2 3" key="1">
    <citation type="journal article" date="2023" name="Plants (Basel)">
        <title>Bridging the Gap: Combining Genomics and Transcriptomics Approaches to Understand Stylosanthes scabra, an Orphan Legume from the Brazilian Caatinga.</title>
        <authorList>
            <person name="Ferreira-Neto J.R.C."/>
            <person name="da Silva M.D."/>
            <person name="Binneck E."/>
            <person name="de Melo N.F."/>
            <person name="da Silva R.H."/>
            <person name="de Melo A.L.T.M."/>
            <person name="Pandolfi V."/>
            <person name="Bustamante F.O."/>
            <person name="Brasileiro-Vidal A.C."/>
            <person name="Benko-Iseppon A.M."/>
        </authorList>
    </citation>
    <scope>NUCLEOTIDE SEQUENCE [LARGE SCALE GENOMIC DNA]</scope>
    <source>
        <tissue evidence="2">Leaves</tissue>
    </source>
</reference>
<dbReference type="InterPro" id="IPR007541">
    <property type="entry name" value="Uncharacterised_BSP"/>
</dbReference>
<keyword evidence="3" id="KW-1185">Reference proteome</keyword>
<name>A0ABU6WGQ5_9FABA</name>
<keyword evidence="1" id="KW-0732">Signal</keyword>
<feature type="chain" id="PRO_5047023887" description="NtPRp27-like protein" evidence="1">
    <location>
        <begin position="24"/>
        <end position="233"/>
    </location>
</feature>
<evidence type="ECO:0000313" key="2">
    <source>
        <dbReference type="EMBL" id="MED6183413.1"/>
    </source>
</evidence>